<dbReference type="OrthoDB" id="1798228at2"/>
<dbReference type="PROSITE" id="PS51257">
    <property type="entry name" value="PROKAR_LIPOPROTEIN"/>
    <property type="match status" value="1"/>
</dbReference>
<dbReference type="HOGENOM" id="CLU_174624_0_0_9"/>
<keyword evidence="1" id="KW-0472">Membrane</keyword>
<proteinExistence type="predicted"/>
<protein>
    <submittedName>
        <fullName evidence="2">Uncharacterized protein</fullName>
    </submittedName>
</protein>
<keyword evidence="3" id="KW-1185">Reference proteome</keyword>
<evidence type="ECO:0000313" key="2">
    <source>
        <dbReference type="EMBL" id="AFM41081.1"/>
    </source>
</evidence>
<dbReference type="Proteomes" id="UP000002892">
    <property type="component" value="Chromosome"/>
</dbReference>
<evidence type="ECO:0000256" key="1">
    <source>
        <dbReference type="SAM" id="Phobius"/>
    </source>
</evidence>
<accession>I4D5K7</accession>
<keyword evidence="1" id="KW-1133">Transmembrane helix</keyword>
<dbReference type="RefSeq" id="WP_014827085.1">
    <property type="nucleotide sequence ID" value="NC_018068.1"/>
</dbReference>
<name>I4D5K7_DESAJ</name>
<dbReference type="eggNOG" id="ENOG50333Y5">
    <property type="taxonomic scope" value="Bacteria"/>
</dbReference>
<keyword evidence="1" id="KW-0812">Transmembrane</keyword>
<dbReference type="EMBL" id="CP003639">
    <property type="protein sequence ID" value="AFM41081.1"/>
    <property type="molecule type" value="Genomic_DNA"/>
</dbReference>
<dbReference type="AlphaFoldDB" id="I4D5K7"/>
<feature type="transmembrane region" description="Helical" evidence="1">
    <location>
        <begin position="12"/>
        <end position="30"/>
    </location>
</feature>
<gene>
    <name evidence="2" type="ordered locus">Desaci_2112</name>
</gene>
<reference evidence="2 3" key="1">
    <citation type="journal article" date="2012" name="J. Bacteriol.">
        <title>Complete genome sequences of Desulfosporosinus orientis DSM765T, Desulfosporosinus youngiae DSM17734T, Desulfosporosinus meridiei DSM13257T, and Desulfosporosinus acidiphilus DSM22704T.</title>
        <authorList>
            <person name="Pester M."/>
            <person name="Brambilla E."/>
            <person name="Alazard D."/>
            <person name="Rattei T."/>
            <person name="Weinmaier T."/>
            <person name="Han J."/>
            <person name="Lucas S."/>
            <person name="Lapidus A."/>
            <person name="Cheng J.F."/>
            <person name="Goodwin L."/>
            <person name="Pitluck S."/>
            <person name="Peters L."/>
            <person name="Ovchinnikova G."/>
            <person name="Teshima H."/>
            <person name="Detter J.C."/>
            <person name="Han C.S."/>
            <person name="Tapia R."/>
            <person name="Land M.L."/>
            <person name="Hauser L."/>
            <person name="Kyrpides N.C."/>
            <person name="Ivanova N.N."/>
            <person name="Pagani I."/>
            <person name="Huntmann M."/>
            <person name="Wei C.L."/>
            <person name="Davenport K.W."/>
            <person name="Daligault H."/>
            <person name="Chain P.S."/>
            <person name="Chen A."/>
            <person name="Mavromatis K."/>
            <person name="Markowitz V."/>
            <person name="Szeto E."/>
            <person name="Mikhailova N."/>
            <person name="Pati A."/>
            <person name="Wagner M."/>
            <person name="Woyke T."/>
            <person name="Ollivier B."/>
            <person name="Klenk H.P."/>
            <person name="Spring S."/>
            <person name="Loy A."/>
        </authorList>
    </citation>
    <scope>NUCLEOTIDE SEQUENCE [LARGE SCALE GENOMIC DNA]</scope>
    <source>
        <strain evidence="3">DSM 22704 / JCM 16185 / SJ4</strain>
    </source>
</reference>
<evidence type="ECO:0000313" key="3">
    <source>
        <dbReference type="Proteomes" id="UP000002892"/>
    </source>
</evidence>
<dbReference type="KEGG" id="dai:Desaci_2112"/>
<organism evidence="2 3">
    <name type="scientific">Desulfosporosinus acidiphilus (strain DSM 22704 / JCM 16185 / SJ4)</name>
    <dbReference type="NCBI Taxonomy" id="646529"/>
    <lineage>
        <taxon>Bacteria</taxon>
        <taxon>Bacillati</taxon>
        <taxon>Bacillota</taxon>
        <taxon>Clostridia</taxon>
        <taxon>Eubacteriales</taxon>
        <taxon>Desulfitobacteriaceae</taxon>
        <taxon>Desulfosporosinus</taxon>
    </lineage>
</organism>
<sequence length="116" mass="12957">MRKIGYALKKKLVVAVTSMIIGCSIFIGYVTSHAHATPQMAIRTYLFLSEHPMSALTTGIVENQFQTELDRNSLELQNAKIYSLTRPPLDESGNHLINVKVTKKGASYYAQYYGEA</sequence>